<keyword evidence="5" id="KW-0547">Nucleotide-binding</keyword>
<comment type="catalytic activity">
    <reaction evidence="12">
        <text>ATP + H2O = ADP + phosphate + H(+)</text>
        <dbReference type="Rhea" id="RHEA:13065"/>
        <dbReference type="ChEBI" id="CHEBI:15377"/>
        <dbReference type="ChEBI" id="CHEBI:15378"/>
        <dbReference type="ChEBI" id="CHEBI:30616"/>
        <dbReference type="ChEBI" id="CHEBI:43474"/>
        <dbReference type="ChEBI" id="CHEBI:456216"/>
        <dbReference type="EC" id="3.6.4.12"/>
    </reaction>
    <physiologicalReaction direction="left-to-right" evidence="12">
        <dbReference type="Rhea" id="RHEA:13066"/>
    </physiologicalReaction>
</comment>
<evidence type="ECO:0000256" key="9">
    <source>
        <dbReference type="ARBA" id="ARBA00022884"/>
    </source>
</evidence>
<proteinExistence type="inferred from homology"/>
<evidence type="ECO:0000256" key="3">
    <source>
        <dbReference type="ARBA" id="ARBA00012552"/>
    </source>
</evidence>
<accession>A0A0D2P7C8</accession>
<dbReference type="InterPro" id="IPR047187">
    <property type="entry name" value="SF1_C_Upf1"/>
</dbReference>
<dbReference type="OrthoDB" id="6513042at2759"/>
<keyword evidence="4" id="KW-0963">Cytoplasm</keyword>
<feature type="region of interest" description="Disordered" evidence="14">
    <location>
        <begin position="62"/>
        <end position="93"/>
    </location>
</feature>
<reference evidence="17" key="1">
    <citation type="submission" date="2014-04" db="EMBL/GenBank/DDBJ databases">
        <title>Evolutionary Origins and Diversification of the Mycorrhizal Mutualists.</title>
        <authorList>
            <consortium name="DOE Joint Genome Institute"/>
            <consortium name="Mycorrhizal Genomics Consortium"/>
            <person name="Kohler A."/>
            <person name="Kuo A."/>
            <person name="Nagy L.G."/>
            <person name="Floudas D."/>
            <person name="Copeland A."/>
            <person name="Barry K.W."/>
            <person name="Cichocki N."/>
            <person name="Veneault-Fourrey C."/>
            <person name="LaButti K."/>
            <person name="Lindquist E.A."/>
            <person name="Lipzen A."/>
            <person name="Lundell T."/>
            <person name="Morin E."/>
            <person name="Murat C."/>
            <person name="Riley R."/>
            <person name="Ohm R."/>
            <person name="Sun H."/>
            <person name="Tunlid A."/>
            <person name="Henrissat B."/>
            <person name="Grigoriev I.V."/>
            <person name="Hibbett D.S."/>
            <person name="Martin F."/>
        </authorList>
    </citation>
    <scope>NUCLEOTIDE SEQUENCE [LARGE SCALE GENOMIC DNA]</scope>
    <source>
        <strain evidence="17">FD-334 SS-4</strain>
    </source>
</reference>
<feature type="domain" description="C3H1-type" evidence="15">
    <location>
        <begin position="5"/>
        <end position="32"/>
    </location>
</feature>
<dbReference type="Proteomes" id="UP000054270">
    <property type="component" value="Unassembled WGS sequence"/>
</dbReference>
<sequence length="993" mass="111638">MVLNYVNPTYCIPFANGQCSFGSTCSLRHNIFKCSCGLILPLLNQKAHVEGKRHRIALATLKPPKPKRRRNLTARTPYNGAQSTGANPQDGSAVPPRQVLKCEHCRKNVEHTNYDAHVEMHIRQQRRAELETVLDAAAEDKGGVIVSARNGVDFGILDLESKTAVAISLQSSTSQVHLKACKMRFGNEQGVRFSAFLRGKSPVLQKGMKRTVLISMDSQASFPGHFENTLELVFLNVDSGSKFIIMRKVEGTIGSQEDHDLLRARAPYEKRKIHRFNPLGLVVPSNRPPVWTKTQWAQKLLDFHIPSRVALAAATPNHGALAAARKLMPAQLNIDTYGNWFQTLLYLEEDRVKSDLDAYSLTDVELKADYPRYKLLVEGLAEGRPSVLVGDFILVSQTESADTLNTRTWFEGRVHQVHENHVSLYFGDNFSTYRGTKFDVRFVLNRLPYRRMHQMLIDKYNPVRLLFPDTIHLQGASRVALDKIVEIRPFYRPLGEDEEQMETVTAIINQKPGSVPFVVFGPPGTGKTVTIVEAMRQLLDRDPNVHILACAPNNSAADNIARKLLDLGPSQVFRLNALSRKVEEVSKNLQDISNINSNRIFSMPDIDQLAKYRIVVSTCLSGGVPSGLGLKRGHFTHIFIDEAGQGKEPEVMLPIKANAGPKTNVILAGDNRQLGPVINSPLATSLGLKLSYLDRIMQRNIYDLGSGKGITIVKLVKNFRSHPDILKFSNDQFYNGELQTCGEQAITHSLQNYEELPKPFFPVIFHGIIGKDEREAKSPSFFNIDEATQVKKYCLSLIENRKNRTKPEHIGVITPYHAQRCKISDLLRRDPRLHDITVGSVEEFQGQERRVIIISTVRSNKDYVSSDIKRSLGFVANQQRLNVALTRAQALLIVIGNPMVLSLDHIWRGFLNYVHARGGWRGKKIDWDHTEPVSETAEYTSDRKRREDNELEETIARINAMVVSKPGDDGFELDFEDEEGAGAFERPILREAE</sequence>
<evidence type="ECO:0000313" key="17">
    <source>
        <dbReference type="Proteomes" id="UP000054270"/>
    </source>
</evidence>
<dbReference type="GO" id="GO:0036464">
    <property type="term" value="C:cytoplasmic ribonucleoprotein granule"/>
    <property type="evidence" value="ECO:0007669"/>
    <property type="project" value="UniProtKB-SubCell"/>
</dbReference>
<keyword evidence="10" id="KW-0943">RNA-mediated gene silencing</keyword>
<evidence type="ECO:0000256" key="11">
    <source>
        <dbReference type="ARBA" id="ARBA00047984"/>
    </source>
</evidence>
<evidence type="ECO:0000256" key="8">
    <source>
        <dbReference type="ARBA" id="ARBA00022840"/>
    </source>
</evidence>
<dbReference type="OMA" id="NDWDQDQ"/>
<evidence type="ECO:0000256" key="13">
    <source>
        <dbReference type="PROSITE-ProRule" id="PRU00723"/>
    </source>
</evidence>
<name>A0A0D2P7C8_HYPSF</name>
<dbReference type="SUPFAM" id="SSF52540">
    <property type="entry name" value="P-loop containing nucleoside triphosphate hydrolases"/>
    <property type="match status" value="1"/>
</dbReference>
<dbReference type="InterPro" id="IPR026122">
    <property type="entry name" value="MOV-10/SDE3_DEXXQ/H-box"/>
</dbReference>
<dbReference type="Pfam" id="PF13086">
    <property type="entry name" value="AAA_11"/>
    <property type="match status" value="2"/>
</dbReference>
<dbReference type="GO" id="GO:0003723">
    <property type="term" value="F:RNA binding"/>
    <property type="evidence" value="ECO:0007669"/>
    <property type="project" value="UniProtKB-KW"/>
</dbReference>
<evidence type="ECO:0000256" key="10">
    <source>
        <dbReference type="ARBA" id="ARBA00023158"/>
    </source>
</evidence>
<gene>
    <name evidence="16" type="ORF">HYPSUDRAFT_1033696</name>
</gene>
<comment type="similarity">
    <text evidence="2">Belongs to the DNA2/NAM7 helicase family. SDE3 subfamily.</text>
</comment>
<evidence type="ECO:0000256" key="2">
    <source>
        <dbReference type="ARBA" id="ARBA00005601"/>
    </source>
</evidence>
<evidence type="ECO:0000256" key="5">
    <source>
        <dbReference type="ARBA" id="ARBA00022741"/>
    </source>
</evidence>
<keyword evidence="6" id="KW-0378">Hydrolase</keyword>
<dbReference type="GO" id="GO:0032574">
    <property type="term" value="F:5'-3' RNA helicase activity"/>
    <property type="evidence" value="ECO:0007669"/>
    <property type="project" value="InterPro"/>
</dbReference>
<dbReference type="Pfam" id="PF13087">
    <property type="entry name" value="AAA_12"/>
    <property type="match status" value="1"/>
</dbReference>
<dbReference type="GO" id="GO:0016787">
    <property type="term" value="F:hydrolase activity"/>
    <property type="evidence" value="ECO:0007669"/>
    <property type="project" value="UniProtKB-KW"/>
</dbReference>
<dbReference type="CDD" id="cd18808">
    <property type="entry name" value="SF1_C_Upf1"/>
    <property type="match status" value="1"/>
</dbReference>
<dbReference type="InterPro" id="IPR049080">
    <property type="entry name" value="MOV-10-like_beta-barrel"/>
</dbReference>
<protein>
    <recommendedName>
        <fullName evidence="3">RNA helicase</fullName>
        <ecNumber evidence="3">3.6.4.13</ecNumber>
    </recommendedName>
</protein>
<dbReference type="PANTHER" id="PTHR45418:SF1">
    <property type="entry name" value="CANCER_TESTIS ANTIGEN 55"/>
    <property type="match status" value="1"/>
</dbReference>
<dbReference type="SMART" id="SM00487">
    <property type="entry name" value="DEXDc"/>
    <property type="match status" value="1"/>
</dbReference>
<evidence type="ECO:0000256" key="4">
    <source>
        <dbReference type="ARBA" id="ARBA00022490"/>
    </source>
</evidence>
<comment type="catalytic activity">
    <reaction evidence="11">
        <text>ATP + H2O = ADP + phosphate + H(+)</text>
        <dbReference type="Rhea" id="RHEA:13065"/>
        <dbReference type="ChEBI" id="CHEBI:15377"/>
        <dbReference type="ChEBI" id="CHEBI:15378"/>
        <dbReference type="ChEBI" id="CHEBI:30616"/>
        <dbReference type="ChEBI" id="CHEBI:43474"/>
        <dbReference type="ChEBI" id="CHEBI:456216"/>
        <dbReference type="EC" id="3.6.4.13"/>
    </reaction>
</comment>
<dbReference type="PANTHER" id="PTHR45418">
    <property type="entry name" value="CANCER/TESTIS ANTIGEN 55"/>
    <property type="match status" value="1"/>
</dbReference>
<dbReference type="EC" id="3.6.4.13" evidence="3"/>
<keyword evidence="13" id="KW-0862">Zinc</keyword>
<feature type="zinc finger region" description="C3H1-type" evidence="13">
    <location>
        <begin position="5"/>
        <end position="32"/>
    </location>
</feature>
<dbReference type="PROSITE" id="PS50103">
    <property type="entry name" value="ZF_C3H1"/>
    <property type="match status" value="1"/>
</dbReference>
<feature type="compositionally biased region" description="Polar residues" evidence="14">
    <location>
        <begin position="73"/>
        <end position="90"/>
    </location>
</feature>
<dbReference type="AlphaFoldDB" id="A0A0D2P7C8"/>
<comment type="subcellular location">
    <subcellularLocation>
        <location evidence="1">Cytoplasm</location>
        <location evidence="1">Cytoplasmic ribonucleoprotein granule</location>
    </subcellularLocation>
</comment>
<evidence type="ECO:0000256" key="14">
    <source>
        <dbReference type="SAM" id="MobiDB-lite"/>
    </source>
</evidence>
<evidence type="ECO:0000256" key="1">
    <source>
        <dbReference type="ARBA" id="ARBA00004331"/>
    </source>
</evidence>
<dbReference type="Pfam" id="PF21634">
    <property type="entry name" value="MOV-10_beta-barrel"/>
    <property type="match status" value="1"/>
</dbReference>
<evidence type="ECO:0000313" key="16">
    <source>
        <dbReference type="EMBL" id="KJA26864.1"/>
    </source>
</evidence>
<dbReference type="InterPro" id="IPR041677">
    <property type="entry name" value="DNA2/NAM7_AAA_11"/>
</dbReference>
<dbReference type="InterPro" id="IPR041679">
    <property type="entry name" value="DNA2/NAM7-like_C"/>
</dbReference>
<keyword evidence="17" id="KW-1185">Reference proteome</keyword>
<keyword evidence="13" id="KW-0863">Zinc-finger</keyword>
<evidence type="ECO:0000256" key="12">
    <source>
        <dbReference type="ARBA" id="ARBA00048432"/>
    </source>
</evidence>
<dbReference type="GO" id="GO:0031047">
    <property type="term" value="P:regulatory ncRNA-mediated gene silencing"/>
    <property type="evidence" value="ECO:0007669"/>
    <property type="project" value="UniProtKB-KW"/>
</dbReference>
<keyword evidence="7" id="KW-0347">Helicase</keyword>
<evidence type="ECO:0000259" key="15">
    <source>
        <dbReference type="PROSITE" id="PS50103"/>
    </source>
</evidence>
<evidence type="ECO:0000256" key="6">
    <source>
        <dbReference type="ARBA" id="ARBA00022801"/>
    </source>
</evidence>
<evidence type="ECO:0000256" key="7">
    <source>
        <dbReference type="ARBA" id="ARBA00022806"/>
    </source>
</evidence>
<keyword evidence="9" id="KW-0694">RNA-binding</keyword>
<dbReference type="GO" id="GO:0003678">
    <property type="term" value="F:DNA helicase activity"/>
    <property type="evidence" value="ECO:0007669"/>
    <property type="project" value="UniProtKB-EC"/>
</dbReference>
<dbReference type="InterPro" id="IPR014001">
    <property type="entry name" value="Helicase_ATP-bd"/>
</dbReference>
<dbReference type="EMBL" id="KN817526">
    <property type="protein sequence ID" value="KJA26864.1"/>
    <property type="molecule type" value="Genomic_DNA"/>
</dbReference>
<dbReference type="InterPro" id="IPR000571">
    <property type="entry name" value="Znf_CCCH"/>
</dbReference>
<dbReference type="STRING" id="945553.A0A0D2P7C8"/>
<dbReference type="GO" id="GO:0005524">
    <property type="term" value="F:ATP binding"/>
    <property type="evidence" value="ECO:0007669"/>
    <property type="project" value="UniProtKB-KW"/>
</dbReference>
<keyword evidence="13" id="KW-0479">Metal-binding</keyword>
<dbReference type="Gene3D" id="3.40.50.300">
    <property type="entry name" value="P-loop containing nucleotide triphosphate hydrolases"/>
    <property type="match status" value="2"/>
</dbReference>
<dbReference type="GO" id="GO:0008270">
    <property type="term" value="F:zinc ion binding"/>
    <property type="evidence" value="ECO:0007669"/>
    <property type="project" value="UniProtKB-KW"/>
</dbReference>
<dbReference type="CDD" id="cd18038">
    <property type="entry name" value="DEXXQc_Helz-like"/>
    <property type="match status" value="1"/>
</dbReference>
<keyword evidence="8" id="KW-0067">ATP-binding</keyword>
<dbReference type="InterPro" id="IPR027417">
    <property type="entry name" value="P-loop_NTPase"/>
</dbReference>
<organism evidence="16 17">
    <name type="scientific">Hypholoma sublateritium (strain FD-334 SS-4)</name>
    <dbReference type="NCBI Taxonomy" id="945553"/>
    <lineage>
        <taxon>Eukaryota</taxon>
        <taxon>Fungi</taxon>
        <taxon>Dikarya</taxon>
        <taxon>Basidiomycota</taxon>
        <taxon>Agaricomycotina</taxon>
        <taxon>Agaricomycetes</taxon>
        <taxon>Agaricomycetidae</taxon>
        <taxon>Agaricales</taxon>
        <taxon>Agaricineae</taxon>
        <taxon>Strophariaceae</taxon>
        <taxon>Hypholoma</taxon>
    </lineage>
</organism>
<dbReference type="FunFam" id="3.40.50.300:FF:000608">
    <property type="entry name" value="Mov10 RISC complex RNA helicase"/>
    <property type="match status" value="1"/>
</dbReference>